<organism evidence="3">
    <name type="scientific">Desulfotignum phosphitoxidans</name>
    <dbReference type="NCBI Taxonomy" id="190898"/>
    <lineage>
        <taxon>Bacteria</taxon>
        <taxon>Pseudomonadati</taxon>
        <taxon>Thermodesulfobacteriota</taxon>
        <taxon>Desulfobacteria</taxon>
        <taxon>Desulfobacterales</taxon>
        <taxon>Desulfobacteraceae</taxon>
        <taxon>Desulfotignum</taxon>
    </lineage>
</organism>
<dbReference type="PANTHER" id="PTHR37023">
    <property type="entry name" value="TRANSPOSASE"/>
    <property type="match status" value="1"/>
</dbReference>
<sequence>MTVIYKYLDCGDLHIGFARVRCEECGHEYLLAFSCKRRQFCPSCHQKRVIEYGEWLLTEVLKDVPHRQWVFSIPKRLRIYFLYDRKLLAKLSICAWKVMNTYLKSVVSDETGVPGASIAVQTYGDFLNFNPHLHAITTDGCFLNDGSFKAAPGFILEDLEKIFQYEVLKMLKKEGKINDAVIENMLSWRHSGFHVYIGDRITPSDTTGLGNLARYIIRACFSQERMVYVPVEDLADGIAKVVYISKDGKSRKVFTALDWLARLTTHIPGRYEQTVRYYGWYSNKSRGMRKKAGTDDTIPAVMPNDISSKESRRNWARLIRKIYEVDPLVCPKCHGEMKIISFIEEFDVIEKILRHLDLWDIHNHDPPQKVFDYILDLVCAWSSGYDEADSRIPEFEHWY</sequence>
<dbReference type="GO" id="GO:0003677">
    <property type="term" value="F:DNA binding"/>
    <property type="evidence" value="ECO:0007669"/>
    <property type="project" value="InterPro"/>
</dbReference>
<evidence type="ECO:0000313" key="3">
    <source>
        <dbReference type="EMBL" id="ADB92519.1"/>
    </source>
</evidence>
<evidence type="ECO:0000259" key="1">
    <source>
        <dbReference type="Pfam" id="PF04986"/>
    </source>
</evidence>
<name>D3JWU9_9BACT</name>
<dbReference type="Pfam" id="PF04986">
    <property type="entry name" value="Y2_Tnp"/>
    <property type="match status" value="1"/>
</dbReference>
<dbReference type="InterPro" id="IPR026889">
    <property type="entry name" value="Zn_Tnp"/>
</dbReference>
<protein>
    <submittedName>
        <fullName evidence="3">Putative transposase</fullName>
    </submittedName>
</protein>
<proteinExistence type="predicted"/>
<dbReference type="GO" id="GO:0006313">
    <property type="term" value="P:DNA transposition"/>
    <property type="evidence" value="ECO:0007669"/>
    <property type="project" value="InterPro"/>
</dbReference>
<dbReference type="EMBL" id="GU324300">
    <property type="protein sequence ID" value="ADB92519.1"/>
    <property type="molecule type" value="Genomic_DNA"/>
</dbReference>
<dbReference type="PANTHER" id="PTHR37023:SF1">
    <property type="entry name" value="ISSOD25 TRANSPOSASE TNPA_ISSOD25"/>
    <property type="match status" value="1"/>
</dbReference>
<accession>D3JWU9</accession>
<dbReference type="InterPro" id="IPR007069">
    <property type="entry name" value="Transposase_32"/>
</dbReference>
<feature type="domain" description="Transposase zinc-binding" evidence="2">
    <location>
        <begin position="3"/>
        <end position="73"/>
    </location>
</feature>
<dbReference type="GO" id="GO:0004803">
    <property type="term" value="F:transposase activity"/>
    <property type="evidence" value="ECO:0007669"/>
    <property type="project" value="InterPro"/>
</dbReference>
<dbReference type="AlphaFoldDB" id="D3JWU9"/>
<evidence type="ECO:0000259" key="2">
    <source>
        <dbReference type="Pfam" id="PF14319"/>
    </source>
</evidence>
<feature type="domain" description="Transposase IS801/IS1294" evidence="1">
    <location>
        <begin position="115"/>
        <end position="284"/>
    </location>
</feature>
<reference evidence="3" key="1">
    <citation type="journal article" date="2010" name="J. Bacteriol.">
        <title>Identification and heterologous expression of genes involved in anaerobic dissimilatory phosphite oxidation by Desulfotignum phosphitoxidans.</title>
        <authorList>
            <person name="Simeonova D.D."/>
            <person name="Wilson M.M."/>
            <person name="Metcalf W.W."/>
            <person name="Schink B."/>
        </authorList>
    </citation>
    <scope>NUCLEOTIDE SEQUENCE</scope>
    <source>
        <strain evidence="3">FiPS-3</strain>
    </source>
</reference>
<dbReference type="Pfam" id="PF14319">
    <property type="entry name" value="Zn_Tnp_IS91"/>
    <property type="match status" value="1"/>
</dbReference>